<accession>A0A4D6HAX9</accession>
<reference evidence="1 2" key="1">
    <citation type="journal article" date="2019" name="Nat. Commun.">
        <title>A new type of DNA phosphorothioation-based antiviral system in archaea.</title>
        <authorList>
            <person name="Xiong L."/>
            <person name="Liu S."/>
            <person name="Chen S."/>
            <person name="Xiao Y."/>
            <person name="Zhu B."/>
            <person name="Gao Y."/>
            <person name="Zhang Y."/>
            <person name="Chen B."/>
            <person name="Luo J."/>
            <person name="Deng Z."/>
            <person name="Chen X."/>
            <person name="Wang L."/>
            <person name="Chen S."/>
        </authorList>
    </citation>
    <scope>NUCLEOTIDE SEQUENCE [LARGE SCALE GENOMIC DNA]</scope>
    <source>
        <strain evidence="1 2">CBA1105</strain>
    </source>
</reference>
<dbReference type="OrthoDB" id="241625at2157"/>
<organism evidence="1 2">
    <name type="scientific">Halapricum salinum</name>
    <dbReference type="NCBI Taxonomy" id="1457250"/>
    <lineage>
        <taxon>Archaea</taxon>
        <taxon>Methanobacteriati</taxon>
        <taxon>Methanobacteriota</taxon>
        <taxon>Stenosarchaea group</taxon>
        <taxon>Halobacteria</taxon>
        <taxon>Halobacteriales</taxon>
        <taxon>Haloarculaceae</taxon>
        <taxon>Halapricum</taxon>
    </lineage>
</organism>
<protein>
    <submittedName>
        <fullName evidence="1">Uncharacterized protein</fullName>
    </submittedName>
</protein>
<proteinExistence type="predicted"/>
<keyword evidence="2" id="KW-1185">Reference proteome</keyword>
<dbReference type="RefSeq" id="WP_049993365.1">
    <property type="nucleotide sequence ID" value="NZ_CP031310.1"/>
</dbReference>
<dbReference type="STRING" id="1457250.GCA_000755225_02539"/>
<evidence type="ECO:0000313" key="2">
    <source>
        <dbReference type="Proteomes" id="UP000296706"/>
    </source>
</evidence>
<name>A0A4D6HAX9_9EURY</name>
<dbReference type="GeneID" id="39846448"/>
<dbReference type="Proteomes" id="UP000296706">
    <property type="component" value="Chromosome"/>
</dbReference>
<evidence type="ECO:0000313" key="1">
    <source>
        <dbReference type="EMBL" id="QCC49927.1"/>
    </source>
</evidence>
<sequence length="273" mass="31390">MTEGYILNTVQTPGPLRTVYDSIDRGNTTEEEIADDTDLPEDLRSQGMRGLQELGMIGRQEPDYYTAGFAWETGNRDLDFRMSALHNLAIEATPGEWGKQSVVLLNYQYLLQEDIQHLHASDQVLYEAIDKWEHEQREYRPRSQQGPITLNEPKFVNWTRLASFLGLIEKATGREYVVYPDPEMILESLRIATGDEKRIAIQEYINWLQENLLLINLTGERDVPAPFARTLYNLIREEKIKLVEYGDAGVVRLDRSPRRSGMEKDANSIEVIA</sequence>
<dbReference type="KEGG" id="hsn:DV733_01230"/>
<gene>
    <name evidence="1" type="ORF">DV733_01230</name>
</gene>
<dbReference type="EMBL" id="CP031310">
    <property type="protein sequence ID" value="QCC49927.1"/>
    <property type="molecule type" value="Genomic_DNA"/>
</dbReference>
<dbReference type="AlphaFoldDB" id="A0A4D6HAX9"/>